<evidence type="ECO:0000256" key="6">
    <source>
        <dbReference type="ARBA" id="ARBA00022729"/>
    </source>
</evidence>
<dbReference type="EMBL" id="JBEDUW010000003">
    <property type="protein sequence ID" value="KAK9938746.1"/>
    <property type="molecule type" value="Genomic_DNA"/>
</dbReference>
<keyword evidence="7" id="KW-0677">Repeat</keyword>
<dbReference type="Pfam" id="PF00560">
    <property type="entry name" value="LRR_1"/>
    <property type="match status" value="7"/>
</dbReference>
<gene>
    <name evidence="14" type="ORF">M0R45_015468</name>
</gene>
<keyword evidence="15" id="KW-1185">Reference proteome</keyword>
<protein>
    <recommendedName>
        <fullName evidence="13">Leucine-rich repeat-containing N-terminal plant-type domain-containing protein</fullName>
    </recommendedName>
</protein>
<feature type="signal peptide" evidence="12">
    <location>
        <begin position="1"/>
        <end position="22"/>
    </location>
</feature>
<dbReference type="PANTHER" id="PTHR48061:SF46">
    <property type="entry name" value="LEUCINE-RICH REPEAT-CONTAINING N-TERMINAL PLANT-TYPE DOMAIN-CONTAINING PROTEIN"/>
    <property type="match status" value="1"/>
</dbReference>
<evidence type="ECO:0000313" key="15">
    <source>
        <dbReference type="Proteomes" id="UP001457282"/>
    </source>
</evidence>
<keyword evidence="9" id="KW-0472">Membrane</keyword>
<keyword evidence="4" id="KW-0433">Leucine-rich repeat</keyword>
<comment type="similarity">
    <text evidence="2">Belongs to the RLP family.</text>
</comment>
<accession>A0AAW1XPC7</accession>
<dbReference type="InterPro" id="IPR046956">
    <property type="entry name" value="RLP23-like"/>
</dbReference>
<dbReference type="AlphaFoldDB" id="A0AAW1XPC7"/>
<organism evidence="14 15">
    <name type="scientific">Rubus argutus</name>
    <name type="common">Southern blackberry</name>
    <dbReference type="NCBI Taxonomy" id="59490"/>
    <lineage>
        <taxon>Eukaryota</taxon>
        <taxon>Viridiplantae</taxon>
        <taxon>Streptophyta</taxon>
        <taxon>Embryophyta</taxon>
        <taxon>Tracheophyta</taxon>
        <taxon>Spermatophyta</taxon>
        <taxon>Magnoliopsida</taxon>
        <taxon>eudicotyledons</taxon>
        <taxon>Gunneridae</taxon>
        <taxon>Pentapetalae</taxon>
        <taxon>rosids</taxon>
        <taxon>fabids</taxon>
        <taxon>Rosales</taxon>
        <taxon>Rosaceae</taxon>
        <taxon>Rosoideae</taxon>
        <taxon>Rosoideae incertae sedis</taxon>
        <taxon>Rubus</taxon>
    </lineage>
</organism>
<feature type="domain" description="Leucine-rich repeat-containing N-terminal plant-type" evidence="13">
    <location>
        <begin position="43"/>
        <end position="89"/>
    </location>
</feature>
<keyword evidence="8" id="KW-1133">Transmembrane helix</keyword>
<dbReference type="InterPro" id="IPR003591">
    <property type="entry name" value="Leu-rich_rpt_typical-subtyp"/>
</dbReference>
<keyword evidence="5" id="KW-0812">Transmembrane</keyword>
<evidence type="ECO:0000256" key="10">
    <source>
        <dbReference type="ARBA" id="ARBA00023170"/>
    </source>
</evidence>
<dbReference type="FunFam" id="3.80.10.10:FF:000095">
    <property type="entry name" value="LRR receptor-like serine/threonine-protein kinase GSO1"/>
    <property type="match status" value="1"/>
</dbReference>
<evidence type="ECO:0000256" key="4">
    <source>
        <dbReference type="ARBA" id="ARBA00022614"/>
    </source>
</evidence>
<sequence>MDWLSWLYVLFLLCGTCQYICCSSSSLNSSSCPFPYQHFCNCDDSSALLQFKNTFLVSASVSSSCFSVYFKTVSWEKDNDCCKWNGVTCEKVTGHVVGLDLSCSGLHGNIHHNNSLFSLGHLQRLSLSGNDFSGSPVSSNFGRFVSLTHLDLSFSNFSGHIPSELSHLSRLVSLDLSANNQLYTFTYLRLETLGLKRIVQNLTNLRELVLDGVDMSSVLPDSFMNLTFSLTYLSLYDCHLHGQFPWSLLLKLDQLVHLDLSSNNFFGQLPIVHRNSTTNISSSLNDSINKKTEPADLMLLQLEQLDLSYNSFIGAIPSWIYSLPSLASLYLSNNRFTGTISKFQSTSLTDLDLSYNKLHGQIPISIFELPNLSLLSLEANNLSGVVEFDKLQRLEYIWLSYNHLSVSFNNLSNSSWPNLTYVYLSSCNISEFPYILRYSPQLESLDLSYNQLQGKVPTWFMDGGKDTLRYLNLSHNFLTGNIEQLPWRNLKFLDLESNLLQGQVPIPPPSIVVFSISNNQLTGRLPPNLCNLSSIQILDLSSNRLSGKLPSCLANFSDSLSVLDLRKNKLVGLIPATFKKGNVLRNLDLNGNQLDGPLPQSLRNCRNLEVLDLGNNYINDTFPKWLETLPMLQVLILRSNRFHGPISSPITRFPFQKMRIMDLSHNHFCGPLPTKYFENLLSMINVQGDELKYMGEYYYQDTVVVAMKGSELQLVKIQTFFTTIDFSNNAFRNSNAYMNTFSRNGMLKGQRSNQSFNE</sequence>
<dbReference type="InterPro" id="IPR001611">
    <property type="entry name" value="Leu-rich_rpt"/>
</dbReference>
<dbReference type="SMART" id="SM00369">
    <property type="entry name" value="LRR_TYP"/>
    <property type="match status" value="10"/>
</dbReference>
<keyword evidence="3" id="KW-1003">Cell membrane</keyword>
<evidence type="ECO:0000256" key="7">
    <source>
        <dbReference type="ARBA" id="ARBA00022737"/>
    </source>
</evidence>
<dbReference type="SUPFAM" id="SSF52058">
    <property type="entry name" value="L domain-like"/>
    <property type="match status" value="1"/>
</dbReference>
<evidence type="ECO:0000256" key="11">
    <source>
        <dbReference type="ARBA" id="ARBA00023180"/>
    </source>
</evidence>
<dbReference type="InterPro" id="IPR013210">
    <property type="entry name" value="LRR_N_plant-typ"/>
</dbReference>
<evidence type="ECO:0000313" key="14">
    <source>
        <dbReference type="EMBL" id="KAK9938746.1"/>
    </source>
</evidence>
<dbReference type="Proteomes" id="UP001457282">
    <property type="component" value="Unassembled WGS sequence"/>
</dbReference>
<comment type="caution">
    <text evidence="14">The sequence shown here is derived from an EMBL/GenBank/DDBJ whole genome shotgun (WGS) entry which is preliminary data.</text>
</comment>
<keyword evidence="6 12" id="KW-0732">Signal</keyword>
<comment type="subcellular location">
    <subcellularLocation>
        <location evidence="1">Cell membrane</location>
        <topology evidence="1">Single-pass type I membrane protein</topology>
    </subcellularLocation>
</comment>
<dbReference type="PRINTS" id="PR00019">
    <property type="entry name" value="LEURICHRPT"/>
</dbReference>
<evidence type="ECO:0000256" key="2">
    <source>
        <dbReference type="ARBA" id="ARBA00009592"/>
    </source>
</evidence>
<dbReference type="SUPFAM" id="SSF52047">
    <property type="entry name" value="RNI-like"/>
    <property type="match status" value="1"/>
</dbReference>
<keyword evidence="11" id="KW-0325">Glycoprotein</keyword>
<evidence type="ECO:0000256" key="8">
    <source>
        <dbReference type="ARBA" id="ARBA00022989"/>
    </source>
</evidence>
<dbReference type="Pfam" id="PF13855">
    <property type="entry name" value="LRR_8"/>
    <property type="match status" value="2"/>
</dbReference>
<proteinExistence type="inferred from homology"/>
<dbReference type="Gene3D" id="3.80.10.10">
    <property type="entry name" value="Ribonuclease Inhibitor"/>
    <property type="match status" value="5"/>
</dbReference>
<dbReference type="GO" id="GO:0005886">
    <property type="term" value="C:plasma membrane"/>
    <property type="evidence" value="ECO:0007669"/>
    <property type="project" value="UniProtKB-SubCell"/>
</dbReference>
<evidence type="ECO:0000256" key="9">
    <source>
        <dbReference type="ARBA" id="ARBA00023136"/>
    </source>
</evidence>
<name>A0AAW1XPC7_RUBAR</name>
<evidence type="ECO:0000256" key="1">
    <source>
        <dbReference type="ARBA" id="ARBA00004251"/>
    </source>
</evidence>
<feature type="chain" id="PRO_5043889792" description="Leucine-rich repeat-containing N-terminal plant-type domain-containing protein" evidence="12">
    <location>
        <begin position="23"/>
        <end position="758"/>
    </location>
</feature>
<evidence type="ECO:0000256" key="3">
    <source>
        <dbReference type="ARBA" id="ARBA00022475"/>
    </source>
</evidence>
<dbReference type="InterPro" id="IPR032675">
    <property type="entry name" value="LRR_dom_sf"/>
</dbReference>
<dbReference type="FunFam" id="3.80.10.10:FF:000041">
    <property type="entry name" value="LRR receptor-like serine/threonine-protein kinase ERECTA"/>
    <property type="match status" value="1"/>
</dbReference>
<evidence type="ECO:0000256" key="5">
    <source>
        <dbReference type="ARBA" id="ARBA00022692"/>
    </source>
</evidence>
<evidence type="ECO:0000256" key="12">
    <source>
        <dbReference type="SAM" id="SignalP"/>
    </source>
</evidence>
<reference evidence="14 15" key="1">
    <citation type="journal article" date="2023" name="G3 (Bethesda)">
        <title>A chromosome-length genome assembly and annotation of blackberry (Rubus argutus, cv. 'Hillquist').</title>
        <authorList>
            <person name="Bruna T."/>
            <person name="Aryal R."/>
            <person name="Dudchenko O."/>
            <person name="Sargent D.J."/>
            <person name="Mead D."/>
            <person name="Buti M."/>
            <person name="Cavallini A."/>
            <person name="Hytonen T."/>
            <person name="Andres J."/>
            <person name="Pham M."/>
            <person name="Weisz D."/>
            <person name="Mascagni F."/>
            <person name="Usai G."/>
            <person name="Natali L."/>
            <person name="Bassil N."/>
            <person name="Fernandez G.E."/>
            <person name="Lomsadze A."/>
            <person name="Armour M."/>
            <person name="Olukolu B."/>
            <person name="Poorten T."/>
            <person name="Britton C."/>
            <person name="Davik J."/>
            <person name="Ashrafi H."/>
            <person name="Aiden E.L."/>
            <person name="Borodovsky M."/>
            <person name="Worthington M."/>
        </authorList>
    </citation>
    <scope>NUCLEOTIDE SEQUENCE [LARGE SCALE GENOMIC DNA]</scope>
    <source>
        <strain evidence="14">PI 553951</strain>
    </source>
</reference>
<evidence type="ECO:0000259" key="13">
    <source>
        <dbReference type="Pfam" id="PF08263"/>
    </source>
</evidence>
<dbReference type="Pfam" id="PF08263">
    <property type="entry name" value="LRRNT_2"/>
    <property type="match status" value="1"/>
</dbReference>
<dbReference type="PANTHER" id="PTHR48061">
    <property type="entry name" value="LEUCINE-RICH REPEAT RECEPTOR PROTEIN KINASE EMS1-LIKE-RELATED"/>
    <property type="match status" value="1"/>
</dbReference>
<keyword evidence="10" id="KW-0675">Receptor</keyword>